<dbReference type="Proteomes" id="UP001345013">
    <property type="component" value="Unassembled WGS sequence"/>
</dbReference>
<name>A0ABR0KHV9_9EURO</name>
<evidence type="ECO:0000313" key="3">
    <source>
        <dbReference type="Proteomes" id="UP001345013"/>
    </source>
</evidence>
<protein>
    <submittedName>
        <fullName evidence="2">Uncharacterized protein</fullName>
    </submittedName>
</protein>
<accession>A0ABR0KHV9</accession>
<gene>
    <name evidence="2" type="ORF">LTR24_002458</name>
</gene>
<proteinExistence type="predicted"/>
<evidence type="ECO:0000313" key="2">
    <source>
        <dbReference type="EMBL" id="KAK5096696.1"/>
    </source>
</evidence>
<comment type="caution">
    <text evidence="2">The sequence shown here is derived from an EMBL/GenBank/DDBJ whole genome shotgun (WGS) entry which is preliminary data.</text>
</comment>
<feature type="signal peptide" evidence="1">
    <location>
        <begin position="1"/>
        <end position="22"/>
    </location>
</feature>
<evidence type="ECO:0000256" key="1">
    <source>
        <dbReference type="SAM" id="SignalP"/>
    </source>
</evidence>
<feature type="chain" id="PRO_5047048264" evidence="1">
    <location>
        <begin position="23"/>
        <end position="393"/>
    </location>
</feature>
<organism evidence="2 3">
    <name type="scientific">Lithohypha guttulata</name>
    <dbReference type="NCBI Taxonomy" id="1690604"/>
    <lineage>
        <taxon>Eukaryota</taxon>
        <taxon>Fungi</taxon>
        <taxon>Dikarya</taxon>
        <taxon>Ascomycota</taxon>
        <taxon>Pezizomycotina</taxon>
        <taxon>Eurotiomycetes</taxon>
        <taxon>Chaetothyriomycetidae</taxon>
        <taxon>Chaetothyriales</taxon>
        <taxon>Trichomeriaceae</taxon>
        <taxon>Lithohypha</taxon>
    </lineage>
</organism>
<keyword evidence="1" id="KW-0732">Signal</keyword>
<dbReference type="EMBL" id="JAVRRG010000021">
    <property type="protein sequence ID" value="KAK5096696.1"/>
    <property type="molecule type" value="Genomic_DNA"/>
</dbReference>
<reference evidence="2 3" key="1">
    <citation type="submission" date="2023-08" db="EMBL/GenBank/DDBJ databases">
        <title>Black Yeasts Isolated from many extreme environments.</title>
        <authorList>
            <person name="Coleine C."/>
            <person name="Stajich J.E."/>
            <person name="Selbmann L."/>
        </authorList>
    </citation>
    <scope>NUCLEOTIDE SEQUENCE [LARGE SCALE GENOMIC DNA]</scope>
    <source>
        <strain evidence="2 3">CCFEE 5885</strain>
    </source>
</reference>
<sequence length="393" mass="43141">MSSLAICRMLLLFFAMVLNVTSFPVLSKDENPSHGKMEASFLRALNEWNEDRTNTTTTLKAKGEMDKFLVHRNLFGGLTSEYFVPLENCVAEHCPFDYRPFEIFVGGSSQRACACVREEDYLYVSSMKELGVTRKVPHDQILEARKTHFRRSEAIEPLSKDTNFTYVPPPKTDITPALLDQSLASQPQDTATIGWIMAHFQGGVLSFGAQLNGLVAATMTLNASTDLPCDGIGGQQQPDLEIRPKDVDNGTAQTYIPDCQVVAVNMYNPDVINFWVLDKNGSIHSLVSSNKIINLGQLNSTSSTSLVLRAKQPGVAKREVSMHECSMAGHDIARRALEKRGLSAPGPHTATMTAEACAAMKCINNGGDPAIFNPFTNTCWCRDPVYVGTDHSA</sequence>
<keyword evidence="3" id="KW-1185">Reference proteome</keyword>